<protein>
    <submittedName>
        <fullName evidence="3">Uncharacterized protein</fullName>
    </submittedName>
</protein>
<feature type="transmembrane region" description="Helical" evidence="2">
    <location>
        <begin position="53"/>
        <end position="74"/>
    </location>
</feature>
<dbReference type="Proteomes" id="UP000683360">
    <property type="component" value="Unassembled WGS sequence"/>
</dbReference>
<evidence type="ECO:0000256" key="2">
    <source>
        <dbReference type="SAM" id="Phobius"/>
    </source>
</evidence>
<name>A0A8S3R7T7_MYTED</name>
<organism evidence="3 4">
    <name type="scientific">Mytilus edulis</name>
    <name type="common">Blue mussel</name>
    <dbReference type="NCBI Taxonomy" id="6550"/>
    <lineage>
        <taxon>Eukaryota</taxon>
        <taxon>Metazoa</taxon>
        <taxon>Spiralia</taxon>
        <taxon>Lophotrochozoa</taxon>
        <taxon>Mollusca</taxon>
        <taxon>Bivalvia</taxon>
        <taxon>Autobranchia</taxon>
        <taxon>Pteriomorphia</taxon>
        <taxon>Mytilida</taxon>
        <taxon>Mytiloidea</taxon>
        <taxon>Mytilidae</taxon>
        <taxon>Mytilinae</taxon>
        <taxon>Mytilus</taxon>
    </lineage>
</organism>
<feature type="region of interest" description="Disordered" evidence="1">
    <location>
        <begin position="1"/>
        <end position="26"/>
    </location>
</feature>
<dbReference type="OrthoDB" id="6156570at2759"/>
<dbReference type="EMBL" id="CAJPWZ010000913">
    <property type="protein sequence ID" value="CAG2203154.1"/>
    <property type="molecule type" value="Genomic_DNA"/>
</dbReference>
<comment type="caution">
    <text evidence="3">The sequence shown here is derived from an EMBL/GenBank/DDBJ whole genome shotgun (WGS) entry which is preliminary data.</text>
</comment>
<keyword evidence="2" id="KW-1133">Transmembrane helix</keyword>
<dbReference type="AlphaFoldDB" id="A0A8S3R7T7"/>
<evidence type="ECO:0000313" key="4">
    <source>
        <dbReference type="Proteomes" id="UP000683360"/>
    </source>
</evidence>
<reference evidence="3" key="1">
    <citation type="submission" date="2021-03" db="EMBL/GenBank/DDBJ databases">
        <authorList>
            <person name="Bekaert M."/>
        </authorList>
    </citation>
    <scope>NUCLEOTIDE SEQUENCE</scope>
</reference>
<sequence>MTESDTELTQLRNGNSDTSRPSDEMESTELTCIGLIQKRFGDLKRFKTESPGCLGAIVVLSVLLMISVCVNIVISCKENQSCIYDESCQNINNLHMHRVQDDNNCSGKQTNTNTRNIGMIFKLGLWEDVLNISLQLQTNFVLRHILYDKIEIGLCRKDRNHFYISCDKPFNDNCTVIHESEDTTSITAIQKTGDRMVTYEIPTKCIDRRAVLEWIQPQMLEYKPNKPKT</sequence>
<proteinExistence type="predicted"/>
<keyword evidence="2" id="KW-0812">Transmembrane</keyword>
<evidence type="ECO:0000313" key="3">
    <source>
        <dbReference type="EMBL" id="CAG2203154.1"/>
    </source>
</evidence>
<accession>A0A8S3R7T7</accession>
<feature type="compositionally biased region" description="Polar residues" evidence="1">
    <location>
        <begin position="7"/>
        <end position="19"/>
    </location>
</feature>
<keyword evidence="2" id="KW-0472">Membrane</keyword>
<evidence type="ECO:0000256" key="1">
    <source>
        <dbReference type="SAM" id="MobiDB-lite"/>
    </source>
</evidence>
<keyword evidence="4" id="KW-1185">Reference proteome</keyword>
<gene>
    <name evidence="3" type="ORF">MEDL_17676</name>
</gene>